<proteinExistence type="predicted"/>
<evidence type="ECO:0000313" key="2">
    <source>
        <dbReference type="Proteomes" id="UP001066276"/>
    </source>
</evidence>
<gene>
    <name evidence="1" type="ORF">NDU88_005962</name>
</gene>
<comment type="caution">
    <text evidence="1">The sequence shown here is derived from an EMBL/GenBank/DDBJ whole genome shotgun (WGS) entry which is preliminary data.</text>
</comment>
<sequence>MQLGRARSTQVEAEEVRAESAVQRLLTRAVTQLEAGSKLSGEVAVMRAAKQDRSRLGEIIEVRAANQGRSLVRS</sequence>
<name>A0AAV7VMW2_PLEWA</name>
<dbReference type="EMBL" id="JANPWB010000003">
    <property type="protein sequence ID" value="KAJ1202161.1"/>
    <property type="molecule type" value="Genomic_DNA"/>
</dbReference>
<evidence type="ECO:0000313" key="1">
    <source>
        <dbReference type="EMBL" id="KAJ1202161.1"/>
    </source>
</evidence>
<protein>
    <submittedName>
        <fullName evidence="1">Uncharacterized protein</fullName>
    </submittedName>
</protein>
<keyword evidence="2" id="KW-1185">Reference proteome</keyword>
<dbReference type="AlphaFoldDB" id="A0AAV7VMW2"/>
<accession>A0AAV7VMW2</accession>
<dbReference type="Proteomes" id="UP001066276">
    <property type="component" value="Chromosome 2_1"/>
</dbReference>
<reference evidence="1" key="1">
    <citation type="journal article" date="2022" name="bioRxiv">
        <title>Sequencing and chromosome-scale assembly of the giantPleurodeles waltlgenome.</title>
        <authorList>
            <person name="Brown T."/>
            <person name="Elewa A."/>
            <person name="Iarovenko S."/>
            <person name="Subramanian E."/>
            <person name="Araus A.J."/>
            <person name="Petzold A."/>
            <person name="Susuki M."/>
            <person name="Suzuki K.-i.T."/>
            <person name="Hayashi T."/>
            <person name="Toyoda A."/>
            <person name="Oliveira C."/>
            <person name="Osipova E."/>
            <person name="Leigh N.D."/>
            <person name="Simon A."/>
            <person name="Yun M.H."/>
        </authorList>
    </citation>
    <scope>NUCLEOTIDE SEQUENCE</scope>
    <source>
        <strain evidence="1">20211129_DDA</strain>
        <tissue evidence="1">Liver</tissue>
    </source>
</reference>
<organism evidence="1 2">
    <name type="scientific">Pleurodeles waltl</name>
    <name type="common">Iberian ribbed newt</name>
    <dbReference type="NCBI Taxonomy" id="8319"/>
    <lineage>
        <taxon>Eukaryota</taxon>
        <taxon>Metazoa</taxon>
        <taxon>Chordata</taxon>
        <taxon>Craniata</taxon>
        <taxon>Vertebrata</taxon>
        <taxon>Euteleostomi</taxon>
        <taxon>Amphibia</taxon>
        <taxon>Batrachia</taxon>
        <taxon>Caudata</taxon>
        <taxon>Salamandroidea</taxon>
        <taxon>Salamandridae</taxon>
        <taxon>Pleurodelinae</taxon>
        <taxon>Pleurodeles</taxon>
    </lineage>
</organism>